<sequence length="168" mass="16936">MGSGSSRSGRALRRLRGPDSRPAGPGGAASEGGTRPVVSATAAAAPEEAREAEAAERAADPGPDPGPAAPPDGGDETLRLLDQLLAESAAWGPGEPAPRGPTRPRPAAGARSPVSSKQSADDHPGSSSVYGAPDGSHGRPEGQSDIPAVSYDYSEEALMASIEQEYCR</sequence>
<evidence type="ECO:0000256" key="1">
    <source>
        <dbReference type="SAM" id="MobiDB-lite"/>
    </source>
</evidence>
<dbReference type="Pfam" id="PF26203">
    <property type="entry name" value="Cys1"/>
    <property type="match status" value="1"/>
</dbReference>
<feature type="compositionally biased region" description="Basic and acidic residues" evidence="1">
    <location>
        <begin position="47"/>
        <end position="59"/>
    </location>
</feature>
<dbReference type="RefSeq" id="XP_026933675.1">
    <property type="nucleotide sequence ID" value="XM_027077874.2"/>
</dbReference>
<reference evidence="3" key="1">
    <citation type="submission" date="2025-08" db="UniProtKB">
        <authorList>
            <consortium name="RefSeq"/>
        </authorList>
    </citation>
    <scope>IDENTIFICATION</scope>
    <source>
        <tissue evidence="3">Blood</tissue>
    </source>
</reference>
<feature type="region of interest" description="Disordered" evidence="1">
    <location>
        <begin position="1"/>
        <end position="150"/>
    </location>
</feature>
<evidence type="ECO:0000313" key="2">
    <source>
        <dbReference type="Proteomes" id="UP001652583"/>
    </source>
</evidence>
<name>A0A6J2AZR7_ACIJB</name>
<keyword evidence="2" id="KW-1185">Reference proteome</keyword>
<gene>
    <name evidence="3" type="primary">CYS1</name>
</gene>
<dbReference type="AlphaFoldDB" id="A0A6J2AZR7"/>
<accession>A0A6J2AZR7</accession>
<dbReference type="KEGG" id="aju:106987065"/>
<dbReference type="CTD" id="192668"/>
<proteinExistence type="predicted"/>
<protein>
    <submittedName>
        <fullName evidence="3">Cystin-1</fullName>
    </submittedName>
</protein>
<organism evidence="2 3">
    <name type="scientific">Acinonyx jubatus</name>
    <name type="common">Cheetah</name>
    <dbReference type="NCBI Taxonomy" id="32536"/>
    <lineage>
        <taxon>Eukaryota</taxon>
        <taxon>Metazoa</taxon>
        <taxon>Chordata</taxon>
        <taxon>Craniata</taxon>
        <taxon>Vertebrata</taxon>
        <taxon>Euteleostomi</taxon>
        <taxon>Mammalia</taxon>
        <taxon>Eutheria</taxon>
        <taxon>Laurasiatheria</taxon>
        <taxon>Carnivora</taxon>
        <taxon>Feliformia</taxon>
        <taxon>Felidae</taxon>
        <taxon>Felinae</taxon>
        <taxon>Acinonyx</taxon>
    </lineage>
</organism>
<evidence type="ECO:0000313" key="3">
    <source>
        <dbReference type="RefSeq" id="XP_026933675.1"/>
    </source>
</evidence>
<dbReference type="InterPro" id="IPR058884">
    <property type="entry name" value="Cys1"/>
</dbReference>
<feature type="compositionally biased region" description="Pro residues" evidence="1">
    <location>
        <begin position="95"/>
        <end position="104"/>
    </location>
</feature>
<dbReference type="GeneID" id="106987065"/>
<dbReference type="Proteomes" id="UP001652583">
    <property type="component" value="Chromosome A3"/>
</dbReference>